<protein>
    <submittedName>
        <fullName evidence="1">Uncharacterized protein</fullName>
    </submittedName>
</protein>
<dbReference type="AlphaFoldDB" id="A0AAV1S5D2"/>
<evidence type="ECO:0000313" key="1">
    <source>
        <dbReference type="EMBL" id="CAK7345600.1"/>
    </source>
</evidence>
<proteinExistence type="predicted"/>
<organism evidence="1 2">
    <name type="scientific">Dovyalis caffra</name>
    <dbReference type="NCBI Taxonomy" id="77055"/>
    <lineage>
        <taxon>Eukaryota</taxon>
        <taxon>Viridiplantae</taxon>
        <taxon>Streptophyta</taxon>
        <taxon>Embryophyta</taxon>
        <taxon>Tracheophyta</taxon>
        <taxon>Spermatophyta</taxon>
        <taxon>Magnoliopsida</taxon>
        <taxon>eudicotyledons</taxon>
        <taxon>Gunneridae</taxon>
        <taxon>Pentapetalae</taxon>
        <taxon>rosids</taxon>
        <taxon>fabids</taxon>
        <taxon>Malpighiales</taxon>
        <taxon>Salicaceae</taxon>
        <taxon>Flacourtieae</taxon>
        <taxon>Dovyalis</taxon>
    </lineage>
</organism>
<accession>A0AAV1S5D2</accession>
<comment type="caution">
    <text evidence="1">The sequence shown here is derived from an EMBL/GenBank/DDBJ whole genome shotgun (WGS) entry which is preliminary data.</text>
</comment>
<sequence length="55" mass="6220">MDKKLPSGQKGNKGWLKGLILALQCLHGHLADDEKVANISRWLVVRLWPSDGNRR</sequence>
<evidence type="ECO:0000313" key="2">
    <source>
        <dbReference type="Proteomes" id="UP001314170"/>
    </source>
</evidence>
<keyword evidence="2" id="KW-1185">Reference proteome</keyword>
<dbReference type="EMBL" id="CAWUPB010001168">
    <property type="protein sequence ID" value="CAK7345600.1"/>
    <property type="molecule type" value="Genomic_DNA"/>
</dbReference>
<reference evidence="1 2" key="1">
    <citation type="submission" date="2024-01" db="EMBL/GenBank/DDBJ databases">
        <authorList>
            <person name="Waweru B."/>
        </authorList>
    </citation>
    <scope>NUCLEOTIDE SEQUENCE [LARGE SCALE GENOMIC DNA]</scope>
</reference>
<dbReference type="Proteomes" id="UP001314170">
    <property type="component" value="Unassembled WGS sequence"/>
</dbReference>
<name>A0AAV1S5D2_9ROSI</name>
<gene>
    <name evidence="1" type="ORF">DCAF_LOCUS18316</name>
</gene>